<evidence type="ECO:0008006" key="3">
    <source>
        <dbReference type="Google" id="ProtNLM"/>
    </source>
</evidence>
<accession>A0AB39M9N4</accession>
<sequence length="189" mass="20098">MASSALFTRASRFVLAGVAAALLASCTGPASSSPAAGHALTAAGPPSVGILGVPNAKIGNVWRFAFPLFTNNSKTTVRITSVRLDSVPSGAQVEGYPVYSMKDTNGYILDSEEGDKGVPGSRDMTKMPNYAGKSIVIRSHRDSGDYYAMVKVKVVGRIKKHLSGCRVNYTQGSTKYTQKVHCEYALDMK</sequence>
<dbReference type="EMBL" id="CP163431">
    <property type="protein sequence ID" value="XDQ02587.1"/>
    <property type="molecule type" value="Genomic_DNA"/>
</dbReference>
<evidence type="ECO:0000256" key="1">
    <source>
        <dbReference type="SAM" id="SignalP"/>
    </source>
</evidence>
<protein>
    <recommendedName>
        <fullName evidence="3">Lipoprotein</fullName>
    </recommendedName>
</protein>
<keyword evidence="1" id="KW-0732">Signal</keyword>
<evidence type="ECO:0000313" key="2">
    <source>
        <dbReference type="EMBL" id="XDQ02587.1"/>
    </source>
</evidence>
<dbReference type="AlphaFoldDB" id="A0AB39M9N4"/>
<proteinExistence type="predicted"/>
<dbReference type="RefSeq" id="WP_369188702.1">
    <property type="nucleotide sequence ID" value="NZ_CP163431.1"/>
</dbReference>
<gene>
    <name evidence="2" type="ORF">AB5J58_21305</name>
</gene>
<reference evidence="2" key="1">
    <citation type="submission" date="2024-07" db="EMBL/GenBank/DDBJ databases">
        <authorList>
            <person name="Yu S.T."/>
        </authorList>
    </citation>
    <scope>NUCLEOTIDE SEQUENCE</scope>
    <source>
        <strain evidence="2">R08</strain>
    </source>
</reference>
<feature type="signal peptide" evidence="1">
    <location>
        <begin position="1"/>
        <end position="30"/>
    </location>
</feature>
<feature type="chain" id="PRO_5044330075" description="Lipoprotein" evidence="1">
    <location>
        <begin position="31"/>
        <end position="189"/>
    </location>
</feature>
<organism evidence="2">
    <name type="scientific">Streptomyces sp. R08</name>
    <dbReference type="NCBI Taxonomy" id="3238624"/>
    <lineage>
        <taxon>Bacteria</taxon>
        <taxon>Bacillati</taxon>
        <taxon>Actinomycetota</taxon>
        <taxon>Actinomycetes</taxon>
        <taxon>Kitasatosporales</taxon>
        <taxon>Streptomycetaceae</taxon>
        <taxon>Streptomyces</taxon>
    </lineage>
</organism>
<name>A0AB39M9N4_9ACTN</name>